<proteinExistence type="predicted"/>
<organism evidence="1 2">
    <name type="scientific">Auriscalpium vulgare</name>
    <dbReference type="NCBI Taxonomy" id="40419"/>
    <lineage>
        <taxon>Eukaryota</taxon>
        <taxon>Fungi</taxon>
        <taxon>Dikarya</taxon>
        <taxon>Basidiomycota</taxon>
        <taxon>Agaricomycotina</taxon>
        <taxon>Agaricomycetes</taxon>
        <taxon>Russulales</taxon>
        <taxon>Auriscalpiaceae</taxon>
        <taxon>Auriscalpium</taxon>
    </lineage>
</organism>
<evidence type="ECO:0000313" key="1">
    <source>
        <dbReference type="EMBL" id="KAI0053978.1"/>
    </source>
</evidence>
<name>A0ACB8SDN5_9AGAM</name>
<keyword evidence="2" id="KW-1185">Reference proteome</keyword>
<dbReference type="EMBL" id="MU275838">
    <property type="protein sequence ID" value="KAI0053978.1"/>
    <property type="molecule type" value="Genomic_DNA"/>
</dbReference>
<dbReference type="Proteomes" id="UP000814033">
    <property type="component" value="Unassembled WGS sequence"/>
</dbReference>
<protein>
    <submittedName>
        <fullName evidence="1">Uncharacterized protein</fullName>
    </submittedName>
</protein>
<sequence length="78" mass="8787">MPLPSAETGYFFIASALLLFVLGAYTLLFSAFLPPSGIRILDIMITDVHYKSFALLIIPTTSYFVIANWVGWQYFMNS</sequence>
<comment type="caution">
    <text evidence="1">The sequence shown here is derived from an EMBL/GenBank/DDBJ whole genome shotgun (WGS) entry which is preliminary data.</text>
</comment>
<reference evidence="1" key="2">
    <citation type="journal article" date="2022" name="New Phytol.">
        <title>Evolutionary transition to the ectomycorrhizal habit in the genomes of a hyperdiverse lineage of mushroom-forming fungi.</title>
        <authorList>
            <person name="Looney B."/>
            <person name="Miyauchi S."/>
            <person name="Morin E."/>
            <person name="Drula E."/>
            <person name="Courty P.E."/>
            <person name="Kohler A."/>
            <person name="Kuo A."/>
            <person name="LaButti K."/>
            <person name="Pangilinan J."/>
            <person name="Lipzen A."/>
            <person name="Riley R."/>
            <person name="Andreopoulos W."/>
            <person name="He G."/>
            <person name="Johnson J."/>
            <person name="Nolan M."/>
            <person name="Tritt A."/>
            <person name="Barry K.W."/>
            <person name="Grigoriev I.V."/>
            <person name="Nagy L.G."/>
            <person name="Hibbett D."/>
            <person name="Henrissat B."/>
            <person name="Matheny P.B."/>
            <person name="Labbe J."/>
            <person name="Martin F.M."/>
        </authorList>
    </citation>
    <scope>NUCLEOTIDE SEQUENCE</scope>
    <source>
        <strain evidence="1">FP105234-sp</strain>
    </source>
</reference>
<gene>
    <name evidence="1" type="ORF">FA95DRAFT_1529805</name>
</gene>
<accession>A0ACB8SDN5</accession>
<evidence type="ECO:0000313" key="2">
    <source>
        <dbReference type="Proteomes" id="UP000814033"/>
    </source>
</evidence>
<reference evidence="1" key="1">
    <citation type="submission" date="2021-02" db="EMBL/GenBank/DDBJ databases">
        <authorList>
            <consortium name="DOE Joint Genome Institute"/>
            <person name="Ahrendt S."/>
            <person name="Looney B.P."/>
            <person name="Miyauchi S."/>
            <person name="Morin E."/>
            <person name="Drula E."/>
            <person name="Courty P.E."/>
            <person name="Chicoki N."/>
            <person name="Fauchery L."/>
            <person name="Kohler A."/>
            <person name="Kuo A."/>
            <person name="Labutti K."/>
            <person name="Pangilinan J."/>
            <person name="Lipzen A."/>
            <person name="Riley R."/>
            <person name="Andreopoulos W."/>
            <person name="He G."/>
            <person name="Johnson J."/>
            <person name="Barry K.W."/>
            <person name="Grigoriev I.V."/>
            <person name="Nagy L."/>
            <person name="Hibbett D."/>
            <person name="Henrissat B."/>
            <person name="Matheny P.B."/>
            <person name="Labbe J."/>
            <person name="Martin F."/>
        </authorList>
    </citation>
    <scope>NUCLEOTIDE SEQUENCE</scope>
    <source>
        <strain evidence="1">FP105234-sp</strain>
    </source>
</reference>